<evidence type="ECO:0000256" key="3">
    <source>
        <dbReference type="SAM" id="Phobius"/>
    </source>
</evidence>
<evidence type="ECO:0000256" key="1">
    <source>
        <dbReference type="ARBA" id="ARBA00009042"/>
    </source>
</evidence>
<comment type="similarity">
    <text evidence="1">Belongs to the fungal fucose-specific lectin family.</text>
</comment>
<feature type="transmembrane region" description="Helical" evidence="3">
    <location>
        <begin position="115"/>
        <end position="137"/>
    </location>
</feature>
<evidence type="ECO:0000256" key="2">
    <source>
        <dbReference type="SAM" id="MobiDB-lite"/>
    </source>
</evidence>
<reference evidence="4 5" key="1">
    <citation type="submission" date="2023-01" db="EMBL/GenBank/DDBJ databases">
        <title>Analysis of 21 Apiospora genomes using comparative genomics revels a genus with tremendous synthesis potential of carbohydrate active enzymes and secondary metabolites.</title>
        <authorList>
            <person name="Sorensen T."/>
        </authorList>
    </citation>
    <scope>NUCLEOTIDE SEQUENCE [LARGE SCALE GENOMIC DNA]</scope>
    <source>
        <strain evidence="4 5">CBS 20057</strain>
    </source>
</reference>
<keyword evidence="3" id="KW-0812">Transmembrane</keyword>
<name>A0ABR1SQE7_9PEZI</name>
<keyword evidence="3" id="KW-0472">Membrane</keyword>
<organism evidence="4 5">
    <name type="scientific">Apiospora marii</name>
    <dbReference type="NCBI Taxonomy" id="335849"/>
    <lineage>
        <taxon>Eukaryota</taxon>
        <taxon>Fungi</taxon>
        <taxon>Dikarya</taxon>
        <taxon>Ascomycota</taxon>
        <taxon>Pezizomycotina</taxon>
        <taxon>Sordariomycetes</taxon>
        <taxon>Xylariomycetidae</taxon>
        <taxon>Amphisphaeriales</taxon>
        <taxon>Apiosporaceae</taxon>
        <taxon>Apiospora</taxon>
    </lineage>
</organism>
<dbReference type="EMBL" id="JAQQWI010000004">
    <property type="protein sequence ID" value="KAK8036557.1"/>
    <property type="molecule type" value="Genomic_DNA"/>
</dbReference>
<protein>
    <recommendedName>
        <fullName evidence="6">Fucose-specific lectin</fullName>
    </recommendedName>
</protein>
<keyword evidence="3" id="KW-1133">Transmembrane helix</keyword>
<gene>
    <name evidence="4" type="ORF">PG991_001694</name>
</gene>
<accession>A0ABR1SQE7</accession>
<evidence type="ECO:0000313" key="5">
    <source>
        <dbReference type="Proteomes" id="UP001396898"/>
    </source>
</evidence>
<dbReference type="Proteomes" id="UP001396898">
    <property type="component" value="Unassembled WGS sequence"/>
</dbReference>
<evidence type="ECO:0000313" key="4">
    <source>
        <dbReference type="EMBL" id="KAK8036557.1"/>
    </source>
</evidence>
<feature type="compositionally biased region" description="Low complexity" evidence="2">
    <location>
        <begin position="146"/>
        <end position="169"/>
    </location>
</feature>
<proteinExistence type="inferred from homology"/>
<comment type="caution">
    <text evidence="4">The sequence shown here is derived from an EMBL/GenBank/DDBJ whole genome shotgun (WGS) entry which is preliminary data.</text>
</comment>
<dbReference type="SUPFAM" id="SSF89372">
    <property type="entry name" value="Fucose-specific lectin"/>
    <property type="match status" value="1"/>
</dbReference>
<evidence type="ECO:0008006" key="6">
    <source>
        <dbReference type="Google" id="ProtNLM"/>
    </source>
</evidence>
<sequence>MSNNNIMYNGHHDEQPGLELDSRADQTGLQRDIYAEDTAKQISPDVHEIPSGLQVAAAPGAAKEGGGYFSGKLYAESAGLEATSPGEMTYNFDQRGWPPAEATPAAAARPNRRRLWIILGAIAAVAIVAGAAVGGVLGGRAARAASSVSEEQVGTGSSSSSNGNSGESTTPRKNIRPGSRLAVTGWREYSAYHIRLFYQGPDQLLRFSNRSSMEPGWHDTPTLLDEMEYKARPNTSLAAAASVENADAGEWKLYYFDDAATIREQIFPADVKATGKSGALDNNPQTAAPNSRLGAYWPFVLSQDVGGRLRVTRYMGIDESNQIVWESSTDVGVSASPGSGLVVIPAAAKYLDAGGLVYRRGDGKVYNYLADQKGNNTGFAWASGDIVNNLKGLTIPQDAPIASFTVARSAKSDDDPDHLVNPYILYADPQGAIQMVWQNDKSCWQGPRHYAAFAGAEEGTDIACLTPGAWDGSGVGVAGAYDMSRCYFQAGGAGQVREVRFDGADWKDLGYLPID</sequence>
<dbReference type="InterPro" id="IPR012475">
    <property type="entry name" value="Fungal_lectin"/>
</dbReference>
<dbReference type="Gene3D" id="2.120.10.70">
    <property type="entry name" value="Fucose-specific lectin"/>
    <property type="match status" value="1"/>
</dbReference>
<dbReference type="Pfam" id="PF07938">
    <property type="entry name" value="Fungal_lectin"/>
    <property type="match status" value="1"/>
</dbReference>
<keyword evidence="5" id="KW-1185">Reference proteome</keyword>
<feature type="region of interest" description="Disordered" evidence="2">
    <location>
        <begin position="146"/>
        <end position="177"/>
    </location>
</feature>